<dbReference type="Proteomes" id="UP000009168">
    <property type="component" value="Unassembled WGS sequence"/>
</dbReference>
<dbReference type="KEGG" id="tet:TTHERM_000691669"/>
<dbReference type="InParanoid" id="W7XGT5"/>
<dbReference type="GeneID" id="24440232"/>
<dbReference type="AlphaFoldDB" id="W7XGT5"/>
<evidence type="ECO:0000313" key="2">
    <source>
        <dbReference type="Proteomes" id="UP000009168"/>
    </source>
</evidence>
<evidence type="ECO:0000313" key="1">
    <source>
        <dbReference type="EMBL" id="EWS72189.1"/>
    </source>
</evidence>
<gene>
    <name evidence="1" type="ORF">TTHERM_000691669</name>
</gene>
<keyword evidence="2" id="KW-1185">Reference proteome</keyword>
<dbReference type="RefSeq" id="XP_012655282.1">
    <property type="nucleotide sequence ID" value="XM_012799828.1"/>
</dbReference>
<organism evidence="1 2">
    <name type="scientific">Tetrahymena thermophila (strain SB210)</name>
    <dbReference type="NCBI Taxonomy" id="312017"/>
    <lineage>
        <taxon>Eukaryota</taxon>
        <taxon>Sar</taxon>
        <taxon>Alveolata</taxon>
        <taxon>Ciliophora</taxon>
        <taxon>Intramacronucleata</taxon>
        <taxon>Oligohymenophorea</taxon>
        <taxon>Hymenostomatida</taxon>
        <taxon>Tetrahymenina</taxon>
        <taxon>Tetrahymenidae</taxon>
        <taxon>Tetrahymena</taxon>
    </lineage>
</organism>
<accession>W7XGT5</accession>
<name>W7XGT5_TETTS</name>
<proteinExistence type="predicted"/>
<reference evidence="2" key="1">
    <citation type="journal article" date="2006" name="PLoS Biol.">
        <title>Macronuclear genome sequence of the ciliate Tetrahymena thermophila, a model eukaryote.</title>
        <authorList>
            <person name="Eisen J.A."/>
            <person name="Coyne R.S."/>
            <person name="Wu M."/>
            <person name="Wu D."/>
            <person name="Thiagarajan M."/>
            <person name="Wortman J.R."/>
            <person name="Badger J.H."/>
            <person name="Ren Q."/>
            <person name="Amedeo P."/>
            <person name="Jones K.M."/>
            <person name="Tallon L.J."/>
            <person name="Delcher A.L."/>
            <person name="Salzberg S.L."/>
            <person name="Silva J.C."/>
            <person name="Haas B.J."/>
            <person name="Majoros W.H."/>
            <person name="Farzad M."/>
            <person name="Carlton J.M."/>
            <person name="Smith R.K. Jr."/>
            <person name="Garg J."/>
            <person name="Pearlman R.E."/>
            <person name="Karrer K.M."/>
            <person name="Sun L."/>
            <person name="Manning G."/>
            <person name="Elde N.C."/>
            <person name="Turkewitz A.P."/>
            <person name="Asai D.J."/>
            <person name="Wilkes D.E."/>
            <person name="Wang Y."/>
            <person name="Cai H."/>
            <person name="Collins K."/>
            <person name="Stewart B.A."/>
            <person name="Lee S.R."/>
            <person name="Wilamowska K."/>
            <person name="Weinberg Z."/>
            <person name="Ruzzo W.L."/>
            <person name="Wloga D."/>
            <person name="Gaertig J."/>
            <person name="Frankel J."/>
            <person name="Tsao C.-C."/>
            <person name="Gorovsky M.A."/>
            <person name="Keeling P.J."/>
            <person name="Waller R.F."/>
            <person name="Patron N.J."/>
            <person name="Cherry J.M."/>
            <person name="Stover N.A."/>
            <person name="Krieger C.J."/>
            <person name="del Toro C."/>
            <person name="Ryder H.F."/>
            <person name="Williamson S.C."/>
            <person name="Barbeau R.A."/>
            <person name="Hamilton E.P."/>
            <person name="Orias E."/>
        </authorList>
    </citation>
    <scope>NUCLEOTIDE SEQUENCE [LARGE SCALE GENOMIC DNA]</scope>
    <source>
        <strain evidence="2">SB210</strain>
    </source>
</reference>
<protein>
    <submittedName>
        <fullName evidence="1">Uncharacterized protein</fullName>
    </submittedName>
</protein>
<sequence>MINVLFSNEELRQNQEITQESYKQFVKLKYSRSYDISSKYKGYIIVEIGKVNPNAQHQQLYFCIQITNDAMKDPSARKITNLLLTLQLNIIKNSMLALIPINNYTVESINMSSLYQKMTLQLFIRFQLVTQIKKGTLANPIIHIHIVKIQLGLLLQNERIVLLY</sequence>
<dbReference type="EMBL" id="GG662490">
    <property type="protein sequence ID" value="EWS72189.1"/>
    <property type="molecule type" value="Genomic_DNA"/>
</dbReference>